<organism evidence="1 2">
    <name type="scientific">Bacteroides graminisolvens DSM 19988 = JCM 15093</name>
    <dbReference type="NCBI Taxonomy" id="1121097"/>
    <lineage>
        <taxon>Bacteria</taxon>
        <taxon>Pseudomonadati</taxon>
        <taxon>Bacteroidota</taxon>
        <taxon>Bacteroidia</taxon>
        <taxon>Bacteroidales</taxon>
        <taxon>Bacteroidaceae</taxon>
        <taxon>Bacteroides</taxon>
    </lineage>
</organism>
<keyword evidence="2" id="KW-1185">Reference proteome</keyword>
<reference evidence="1 2" key="1">
    <citation type="journal article" date="2015" name="Microbes Environ.">
        <title>Distribution and evolution of nitrogen fixation genes in the phylum bacteroidetes.</title>
        <authorList>
            <person name="Inoue J."/>
            <person name="Oshima K."/>
            <person name="Suda W."/>
            <person name="Sakamoto M."/>
            <person name="Iino T."/>
            <person name="Noda S."/>
            <person name="Hongoh Y."/>
            <person name="Hattori M."/>
            <person name="Ohkuma M."/>
        </authorList>
    </citation>
    <scope>NUCLEOTIDE SEQUENCE [LARGE SCALE GENOMIC DNA]</scope>
    <source>
        <strain evidence="1 2">JCM 15093</strain>
    </source>
</reference>
<dbReference type="AlphaFoldDB" id="A0A069D611"/>
<dbReference type="EMBL" id="BAJS01000002">
    <property type="protein sequence ID" value="GAK35579.1"/>
    <property type="molecule type" value="Genomic_DNA"/>
</dbReference>
<dbReference type="Proteomes" id="UP000027601">
    <property type="component" value="Unassembled WGS sequence"/>
</dbReference>
<dbReference type="CDD" id="cd00093">
    <property type="entry name" value="HTH_XRE"/>
    <property type="match status" value="1"/>
</dbReference>
<dbReference type="SUPFAM" id="SSF47413">
    <property type="entry name" value="lambda repressor-like DNA-binding domains"/>
    <property type="match status" value="1"/>
</dbReference>
<dbReference type="Gene3D" id="1.10.260.40">
    <property type="entry name" value="lambda repressor-like DNA-binding domains"/>
    <property type="match status" value="1"/>
</dbReference>
<evidence type="ECO:0000313" key="2">
    <source>
        <dbReference type="Proteomes" id="UP000027601"/>
    </source>
</evidence>
<dbReference type="InterPro" id="IPR001387">
    <property type="entry name" value="Cro/C1-type_HTH"/>
</dbReference>
<comment type="caution">
    <text evidence="1">The sequence shown here is derived from an EMBL/GenBank/DDBJ whole genome shotgun (WGS) entry which is preliminary data.</text>
</comment>
<proteinExistence type="predicted"/>
<evidence type="ECO:0008006" key="3">
    <source>
        <dbReference type="Google" id="ProtNLM"/>
    </source>
</evidence>
<gene>
    <name evidence="1" type="ORF">JCM15093_682</name>
</gene>
<protein>
    <recommendedName>
        <fullName evidence="3">HTH cro/C1-type domain-containing protein</fullName>
    </recommendedName>
</protein>
<name>A0A069D611_9BACE</name>
<dbReference type="InterPro" id="IPR010982">
    <property type="entry name" value="Lambda_DNA-bd_dom_sf"/>
</dbReference>
<dbReference type="GO" id="GO:0003677">
    <property type="term" value="F:DNA binding"/>
    <property type="evidence" value="ECO:0007669"/>
    <property type="project" value="InterPro"/>
</dbReference>
<evidence type="ECO:0000313" key="1">
    <source>
        <dbReference type="EMBL" id="GAK35579.1"/>
    </source>
</evidence>
<sequence>MLGLAKDMRLIRLSCGLTLEEASYAVDIEKGKMSYYENNKQRMTMKTYLKIIYGYQSYCMDNNVAMPDILCFHYNFIMRMCDTN</sequence>
<accession>A0A069D611</accession>